<keyword evidence="5" id="KW-0812">Transmembrane</keyword>
<dbReference type="InterPro" id="IPR044859">
    <property type="entry name" value="Allene_oxi_cyc_Dirigent"/>
</dbReference>
<accession>A0A8T2Z5R5</accession>
<comment type="function">
    <text evidence="4">Dirigent proteins impart stereoselectivity on the phenoxy radical-coupling reaction, yielding optically active lignans from two molecules of coniferyl alcohol in the biosynthesis of lignans, flavonolignans, and alkaloids and thus plays a central role in plant secondary metabolism.</text>
</comment>
<dbReference type="GO" id="GO:0009699">
    <property type="term" value="P:phenylpropanoid biosynthetic process"/>
    <property type="evidence" value="ECO:0007669"/>
    <property type="project" value="UniProtKB-ARBA"/>
</dbReference>
<dbReference type="InterPro" id="IPR004265">
    <property type="entry name" value="Dirigent"/>
</dbReference>
<dbReference type="AlphaFoldDB" id="A0A8T2Z5R5"/>
<keyword evidence="4" id="KW-0052">Apoplast</keyword>
<keyword evidence="3 4" id="KW-0964">Secreted</keyword>
<comment type="subcellular location">
    <subcellularLocation>
        <location evidence="4">Secreted</location>
        <location evidence="4">Extracellular space</location>
        <location evidence="4">Apoplast</location>
    </subcellularLocation>
</comment>
<protein>
    <recommendedName>
        <fullName evidence="4">Dirigent protein</fullName>
    </recommendedName>
</protein>
<evidence type="ECO:0000256" key="4">
    <source>
        <dbReference type="RuleBase" id="RU363099"/>
    </source>
</evidence>
<reference evidence="6" key="1">
    <citation type="journal article" date="2021" name="J. Hered.">
        <title>Genome Assembly of Salicaceae Populus deltoides (Eastern Cottonwood) I-69 Based on Nanopore Sequencing and Hi-C Technologies.</title>
        <authorList>
            <person name="Bai S."/>
            <person name="Wu H."/>
            <person name="Zhang J."/>
            <person name="Pan Z."/>
            <person name="Zhao W."/>
            <person name="Li Z."/>
            <person name="Tong C."/>
        </authorList>
    </citation>
    <scope>NUCLEOTIDE SEQUENCE</scope>
    <source>
        <tissue evidence="6">Leaf</tissue>
    </source>
</reference>
<organism evidence="6 7">
    <name type="scientific">Populus deltoides</name>
    <name type="common">Eastern poplar</name>
    <name type="synonym">Eastern cottonwood</name>
    <dbReference type="NCBI Taxonomy" id="3696"/>
    <lineage>
        <taxon>Eukaryota</taxon>
        <taxon>Viridiplantae</taxon>
        <taxon>Streptophyta</taxon>
        <taxon>Embryophyta</taxon>
        <taxon>Tracheophyta</taxon>
        <taxon>Spermatophyta</taxon>
        <taxon>Magnoliopsida</taxon>
        <taxon>eudicotyledons</taxon>
        <taxon>Gunneridae</taxon>
        <taxon>Pentapetalae</taxon>
        <taxon>rosids</taxon>
        <taxon>fabids</taxon>
        <taxon>Malpighiales</taxon>
        <taxon>Salicaceae</taxon>
        <taxon>Saliceae</taxon>
        <taxon>Populus</taxon>
    </lineage>
</organism>
<feature type="transmembrane region" description="Helical" evidence="5">
    <location>
        <begin position="12"/>
        <end position="32"/>
    </location>
</feature>
<comment type="caution">
    <text evidence="6">The sequence shown here is derived from an EMBL/GenBank/DDBJ whole genome shotgun (WGS) entry which is preliminary data.</text>
</comment>
<comment type="similarity">
    <text evidence="1 4">Belongs to the plant dirigent protein family.</text>
</comment>
<dbReference type="Pfam" id="PF03018">
    <property type="entry name" value="Dirigent"/>
    <property type="match status" value="1"/>
</dbReference>
<sequence length="261" mass="28701">MATISMARIVPIIVSELIILSTILSPLAMIHASKENQGFVRSLDRKLYGLKKEKLTHFRVYWHDIYSAPSPTAMPIVTSPSNTSATRFGSLSMIDDPLTEKPELSSKLIGRAQGFYGSAGQEETALLMAMNFVFLQGKYNGSTISILGRNQVFSKVREMPVIGGSGLFRFARGYAQANTYSFNAKTGDAVVEYNVHVTSSWVLPLSQEEAINIEPSPLAIHKEGQAAEPLLPDGNFHAGPTYLLYLAEDASERLELLLSWD</sequence>
<evidence type="ECO:0000256" key="3">
    <source>
        <dbReference type="ARBA" id="ARBA00022525"/>
    </source>
</evidence>
<comment type="subunit">
    <text evidence="2 4">Homodimer.</text>
</comment>
<evidence type="ECO:0000256" key="2">
    <source>
        <dbReference type="ARBA" id="ARBA00011738"/>
    </source>
</evidence>
<evidence type="ECO:0000313" key="7">
    <source>
        <dbReference type="Proteomes" id="UP000807159"/>
    </source>
</evidence>
<keyword evidence="5" id="KW-0472">Membrane</keyword>
<evidence type="ECO:0000256" key="5">
    <source>
        <dbReference type="SAM" id="Phobius"/>
    </source>
</evidence>
<gene>
    <name evidence="6" type="ORF">H0E87_005883</name>
</gene>
<keyword evidence="5" id="KW-1133">Transmembrane helix</keyword>
<dbReference type="PANTHER" id="PTHR21495">
    <property type="entry name" value="NUCLEOPORIN-RELATED"/>
    <property type="match status" value="1"/>
</dbReference>
<dbReference type="Proteomes" id="UP000807159">
    <property type="component" value="Chromosome 3"/>
</dbReference>
<dbReference type="Gene3D" id="2.40.480.10">
    <property type="entry name" value="Allene oxide cyclase-like"/>
    <property type="match status" value="1"/>
</dbReference>
<name>A0A8T2Z5R5_POPDE</name>
<evidence type="ECO:0000313" key="6">
    <source>
        <dbReference type="EMBL" id="KAH8512412.1"/>
    </source>
</evidence>
<dbReference type="EMBL" id="JACEGQ020000003">
    <property type="protein sequence ID" value="KAH8512412.1"/>
    <property type="molecule type" value="Genomic_DNA"/>
</dbReference>
<evidence type="ECO:0000256" key="1">
    <source>
        <dbReference type="ARBA" id="ARBA00010746"/>
    </source>
</evidence>
<proteinExistence type="inferred from homology"/>
<keyword evidence="7" id="KW-1185">Reference proteome</keyword>
<dbReference type="GO" id="GO:0048046">
    <property type="term" value="C:apoplast"/>
    <property type="evidence" value="ECO:0007669"/>
    <property type="project" value="UniProtKB-SubCell"/>
</dbReference>